<dbReference type="SUPFAM" id="SSF55811">
    <property type="entry name" value="Nudix"/>
    <property type="match status" value="1"/>
</dbReference>
<proteinExistence type="predicted"/>
<dbReference type="Pfam" id="PF00293">
    <property type="entry name" value="NUDIX"/>
    <property type="match status" value="1"/>
</dbReference>
<dbReference type="RefSeq" id="WP_380688673.1">
    <property type="nucleotide sequence ID" value="NZ_JBHRSS010000003.1"/>
</dbReference>
<dbReference type="GO" id="GO:0035539">
    <property type="term" value="F:8-oxo-7,8-dihydrodeoxyguanosine triphosphate pyrophosphatase activity"/>
    <property type="evidence" value="ECO:0007669"/>
    <property type="project" value="UniProtKB-EC"/>
</dbReference>
<keyword evidence="2" id="KW-0378">Hydrolase</keyword>
<feature type="domain" description="Nudix hydrolase" evidence="1">
    <location>
        <begin position="24"/>
        <end position="163"/>
    </location>
</feature>
<dbReference type="Gene3D" id="3.90.79.10">
    <property type="entry name" value="Nucleoside Triphosphate Pyrophosphohydrolase"/>
    <property type="match status" value="1"/>
</dbReference>
<evidence type="ECO:0000313" key="2">
    <source>
        <dbReference type="EMBL" id="MFC3104057.1"/>
    </source>
</evidence>
<name>A0ABV7EQV9_9GAMM</name>
<reference evidence="3" key="1">
    <citation type="journal article" date="2019" name="Int. J. Syst. Evol. Microbiol.">
        <title>The Global Catalogue of Microorganisms (GCM) 10K type strain sequencing project: providing services to taxonomists for standard genome sequencing and annotation.</title>
        <authorList>
            <consortium name="The Broad Institute Genomics Platform"/>
            <consortium name="The Broad Institute Genome Sequencing Center for Infectious Disease"/>
            <person name="Wu L."/>
            <person name="Ma J."/>
        </authorList>
    </citation>
    <scope>NUCLEOTIDE SEQUENCE [LARGE SCALE GENOMIC DNA]</scope>
    <source>
        <strain evidence="3">KCTC 52640</strain>
    </source>
</reference>
<dbReference type="PANTHER" id="PTHR12992">
    <property type="entry name" value="NUDIX HYDROLASE"/>
    <property type="match status" value="1"/>
</dbReference>
<dbReference type="InterPro" id="IPR015797">
    <property type="entry name" value="NUDIX_hydrolase-like_dom_sf"/>
</dbReference>
<accession>A0ABV7EQV9</accession>
<gene>
    <name evidence="2" type="ORF">ACFOSU_09145</name>
</gene>
<dbReference type="InterPro" id="IPR000086">
    <property type="entry name" value="NUDIX_hydrolase_dom"/>
</dbReference>
<comment type="caution">
    <text evidence="2">The sequence shown here is derived from an EMBL/GenBank/DDBJ whole genome shotgun (WGS) entry which is preliminary data.</text>
</comment>
<sequence>MHELRPIERALAGYRPRRQRLRHYTRRAAVALVLRETRQGAEVLLVERAHRAGDPWSGDMAFPGGHVDAADEASASRAACRETAEEVGLRITRAEGIGRLSDQLTLDHRRRAPMVVSPFVYRLDDRRTPTLNHEITAYRWLALAWLDEPEHRATLRWQLGRLSLPMPCYDCGNDRRLWGLTLRMLDELLALARK</sequence>
<dbReference type="PROSITE" id="PS51462">
    <property type="entry name" value="NUDIX"/>
    <property type="match status" value="1"/>
</dbReference>
<keyword evidence="3" id="KW-1185">Reference proteome</keyword>
<dbReference type="InterPro" id="IPR045121">
    <property type="entry name" value="CoAse"/>
</dbReference>
<dbReference type="CDD" id="cd03426">
    <property type="entry name" value="NUDIX_CoAse_Nudt7"/>
    <property type="match status" value="1"/>
</dbReference>
<dbReference type="EC" id="3.6.1.55" evidence="2"/>
<evidence type="ECO:0000259" key="1">
    <source>
        <dbReference type="PROSITE" id="PS51462"/>
    </source>
</evidence>
<dbReference type="PANTHER" id="PTHR12992:SF44">
    <property type="entry name" value="NUDIX HYDROLASE DOMAIN-CONTAINING PROTEIN"/>
    <property type="match status" value="1"/>
</dbReference>
<protein>
    <submittedName>
        <fullName evidence="2">NUDIX hydrolase</fullName>
        <ecNumber evidence="2">3.6.1.55</ecNumber>
    </submittedName>
</protein>
<evidence type="ECO:0000313" key="3">
    <source>
        <dbReference type="Proteomes" id="UP001595462"/>
    </source>
</evidence>
<dbReference type="Proteomes" id="UP001595462">
    <property type="component" value="Unassembled WGS sequence"/>
</dbReference>
<dbReference type="EMBL" id="JBHRSS010000003">
    <property type="protein sequence ID" value="MFC3104057.1"/>
    <property type="molecule type" value="Genomic_DNA"/>
</dbReference>
<organism evidence="2 3">
    <name type="scientific">Salinisphaera aquimarina</name>
    <dbReference type="NCBI Taxonomy" id="2094031"/>
    <lineage>
        <taxon>Bacteria</taxon>
        <taxon>Pseudomonadati</taxon>
        <taxon>Pseudomonadota</taxon>
        <taxon>Gammaproteobacteria</taxon>
        <taxon>Salinisphaerales</taxon>
        <taxon>Salinisphaeraceae</taxon>
        <taxon>Salinisphaera</taxon>
    </lineage>
</organism>